<dbReference type="OrthoDB" id="9811352at2"/>
<gene>
    <name evidence="9" type="ORF">CQ13_09775</name>
</gene>
<dbReference type="RefSeq" id="WP_057846915.1">
    <property type="nucleotide sequence ID" value="NZ_LLYA01000192.1"/>
</dbReference>
<evidence type="ECO:0000256" key="7">
    <source>
        <dbReference type="SAM" id="Phobius"/>
    </source>
</evidence>
<evidence type="ECO:0000259" key="8">
    <source>
        <dbReference type="Pfam" id="PF02683"/>
    </source>
</evidence>
<comment type="subcellular location">
    <subcellularLocation>
        <location evidence="1">Membrane</location>
        <topology evidence="1">Multi-pass membrane protein</topology>
    </subcellularLocation>
</comment>
<evidence type="ECO:0000313" key="10">
    <source>
        <dbReference type="Proteomes" id="UP000052023"/>
    </source>
</evidence>
<dbReference type="PANTHER" id="PTHR31272:SF9">
    <property type="entry name" value="BLL1027 PROTEIN"/>
    <property type="match status" value="1"/>
</dbReference>
<dbReference type="InterPro" id="IPR051790">
    <property type="entry name" value="Cytochrome_c-biogenesis_DsbD"/>
</dbReference>
<evidence type="ECO:0000256" key="5">
    <source>
        <dbReference type="ARBA" id="ARBA00022989"/>
    </source>
</evidence>
<evidence type="ECO:0000256" key="6">
    <source>
        <dbReference type="ARBA" id="ARBA00023136"/>
    </source>
</evidence>
<name>A0A0R3MF17_9BRAD</name>
<sequence length="240" mass="24449">MTIGGAVLAFLAGILSILSPCVLPILPIVLATAASSHRHGPLALAAGLCLSFAGIGLFLATAGHSIGLDADRLRYVAAMLIMLVGIVLVAPRLQAQIAVAAGPIGNWADSRLATSRASGVAGQFWIGVLLGAVWSPCVGPTLGAASLLAAQGKDLGQVALTMLAFGIGAALPLLGLGWLSRERMARWRGRLLAAGSGMKSALGLLLLLAGMLVISGADKALEAFLVDVSPEWLTNLTTRF</sequence>
<reference evidence="9 10" key="1">
    <citation type="submission" date="2014-03" db="EMBL/GenBank/DDBJ databases">
        <title>Bradyrhizobium valentinum sp. nov., isolated from effective nodules of Lupinus mariae-josephae, a lupine endemic of basic-lime soils in Eastern Spain.</title>
        <authorList>
            <person name="Duran D."/>
            <person name="Rey L."/>
            <person name="Navarro A."/>
            <person name="Busquets A."/>
            <person name="Imperial J."/>
            <person name="Ruiz-Argueso T."/>
        </authorList>
    </citation>
    <scope>NUCLEOTIDE SEQUENCE [LARGE SCALE GENOMIC DNA]</scope>
    <source>
        <strain evidence="9 10">Ro19</strain>
    </source>
</reference>
<keyword evidence="10" id="KW-1185">Reference proteome</keyword>
<feature type="transmembrane region" description="Helical" evidence="7">
    <location>
        <begin position="6"/>
        <end position="30"/>
    </location>
</feature>
<dbReference type="AlphaFoldDB" id="A0A0R3MF17"/>
<comment type="caution">
    <text evidence="9">The sequence shown here is derived from an EMBL/GenBank/DDBJ whole genome shotgun (WGS) entry which is preliminary data.</text>
</comment>
<dbReference type="GO" id="GO:0016020">
    <property type="term" value="C:membrane"/>
    <property type="evidence" value="ECO:0007669"/>
    <property type="project" value="UniProtKB-SubCell"/>
</dbReference>
<feature type="transmembrane region" description="Helical" evidence="7">
    <location>
        <begin position="155"/>
        <end position="179"/>
    </location>
</feature>
<evidence type="ECO:0000256" key="3">
    <source>
        <dbReference type="ARBA" id="ARBA00022692"/>
    </source>
</evidence>
<protein>
    <submittedName>
        <fullName evidence="9">Cytochrome C biogenesis protein</fullName>
    </submittedName>
</protein>
<evidence type="ECO:0000256" key="2">
    <source>
        <dbReference type="ARBA" id="ARBA00006143"/>
    </source>
</evidence>
<dbReference type="PANTHER" id="PTHR31272">
    <property type="entry name" value="CYTOCHROME C-TYPE BIOGENESIS PROTEIN HI_1454-RELATED"/>
    <property type="match status" value="1"/>
</dbReference>
<evidence type="ECO:0000256" key="1">
    <source>
        <dbReference type="ARBA" id="ARBA00004141"/>
    </source>
</evidence>
<feature type="transmembrane region" description="Helical" evidence="7">
    <location>
        <begin position="191"/>
        <end position="214"/>
    </location>
</feature>
<feature type="domain" description="Cytochrome C biogenesis protein transmembrane" evidence="8">
    <location>
        <begin position="8"/>
        <end position="212"/>
    </location>
</feature>
<organism evidence="9 10">
    <name type="scientific">Bradyrhizobium retamae</name>
    <dbReference type="NCBI Taxonomy" id="1300035"/>
    <lineage>
        <taxon>Bacteria</taxon>
        <taxon>Pseudomonadati</taxon>
        <taxon>Pseudomonadota</taxon>
        <taxon>Alphaproteobacteria</taxon>
        <taxon>Hyphomicrobiales</taxon>
        <taxon>Nitrobacteraceae</taxon>
        <taxon>Bradyrhizobium</taxon>
    </lineage>
</organism>
<evidence type="ECO:0000256" key="4">
    <source>
        <dbReference type="ARBA" id="ARBA00022748"/>
    </source>
</evidence>
<dbReference type="EMBL" id="LLYA01000192">
    <property type="protein sequence ID" value="KRR18729.1"/>
    <property type="molecule type" value="Genomic_DNA"/>
</dbReference>
<accession>A0A0R3MF17</accession>
<dbReference type="InterPro" id="IPR003834">
    <property type="entry name" value="Cyt_c_assmbl_TM_dom"/>
</dbReference>
<dbReference type="GO" id="GO:0017004">
    <property type="term" value="P:cytochrome complex assembly"/>
    <property type="evidence" value="ECO:0007669"/>
    <property type="project" value="UniProtKB-KW"/>
</dbReference>
<keyword evidence="3 7" id="KW-0812">Transmembrane</keyword>
<keyword evidence="4" id="KW-0201">Cytochrome c-type biogenesis</keyword>
<evidence type="ECO:0000313" key="9">
    <source>
        <dbReference type="EMBL" id="KRR18729.1"/>
    </source>
</evidence>
<keyword evidence="6 7" id="KW-0472">Membrane</keyword>
<comment type="similarity">
    <text evidence="2">Belongs to the DsbD family.</text>
</comment>
<proteinExistence type="inferred from homology"/>
<dbReference type="Proteomes" id="UP000052023">
    <property type="component" value="Unassembled WGS sequence"/>
</dbReference>
<feature type="transmembrane region" description="Helical" evidence="7">
    <location>
        <begin position="42"/>
        <end position="61"/>
    </location>
</feature>
<dbReference type="Pfam" id="PF02683">
    <property type="entry name" value="DsbD_TM"/>
    <property type="match status" value="1"/>
</dbReference>
<feature type="transmembrane region" description="Helical" evidence="7">
    <location>
        <begin position="73"/>
        <end position="90"/>
    </location>
</feature>
<keyword evidence="5 7" id="KW-1133">Transmembrane helix</keyword>